<dbReference type="AlphaFoldDB" id="A0A368GAA9"/>
<reference evidence="2 3" key="1">
    <citation type="submission" date="2014-10" db="EMBL/GenBank/DDBJ databases">
        <title>Draft genome of the hookworm Ancylostoma caninum.</title>
        <authorList>
            <person name="Mitreva M."/>
        </authorList>
    </citation>
    <scope>NUCLEOTIDE SEQUENCE [LARGE SCALE GENOMIC DNA]</scope>
    <source>
        <strain evidence="2 3">Baltimore</strain>
    </source>
</reference>
<name>A0A368GAA9_ANCCA</name>
<gene>
    <name evidence="2" type="ORF">ANCCAN_13425</name>
</gene>
<keyword evidence="1" id="KW-1133">Transmembrane helix</keyword>
<evidence type="ECO:0000313" key="2">
    <source>
        <dbReference type="EMBL" id="RCN40638.1"/>
    </source>
</evidence>
<protein>
    <submittedName>
        <fullName evidence="2">Uncharacterized protein</fullName>
    </submittedName>
</protein>
<dbReference type="Proteomes" id="UP000252519">
    <property type="component" value="Unassembled WGS sequence"/>
</dbReference>
<proteinExistence type="predicted"/>
<keyword evidence="1" id="KW-0472">Membrane</keyword>
<accession>A0A368GAA9</accession>
<evidence type="ECO:0000313" key="3">
    <source>
        <dbReference type="Proteomes" id="UP000252519"/>
    </source>
</evidence>
<dbReference type="OrthoDB" id="5870311at2759"/>
<dbReference type="EMBL" id="JOJR01000275">
    <property type="protein sequence ID" value="RCN40638.1"/>
    <property type="molecule type" value="Genomic_DNA"/>
</dbReference>
<keyword evidence="1" id="KW-0812">Transmembrane</keyword>
<sequence length="62" mass="7107">MILLLLTTLTYEYINIYYWFFAVEIIVGLTGGMGYFFGIAMTIVTDDSRNKLKPVSDVFPCQ</sequence>
<organism evidence="2 3">
    <name type="scientific">Ancylostoma caninum</name>
    <name type="common">Dog hookworm</name>
    <dbReference type="NCBI Taxonomy" id="29170"/>
    <lineage>
        <taxon>Eukaryota</taxon>
        <taxon>Metazoa</taxon>
        <taxon>Ecdysozoa</taxon>
        <taxon>Nematoda</taxon>
        <taxon>Chromadorea</taxon>
        <taxon>Rhabditida</taxon>
        <taxon>Rhabditina</taxon>
        <taxon>Rhabditomorpha</taxon>
        <taxon>Strongyloidea</taxon>
        <taxon>Ancylostomatidae</taxon>
        <taxon>Ancylostomatinae</taxon>
        <taxon>Ancylostoma</taxon>
    </lineage>
</organism>
<comment type="caution">
    <text evidence="2">The sequence shown here is derived from an EMBL/GenBank/DDBJ whole genome shotgun (WGS) entry which is preliminary data.</text>
</comment>
<feature type="transmembrane region" description="Helical" evidence="1">
    <location>
        <begin position="16"/>
        <end position="44"/>
    </location>
</feature>
<keyword evidence="3" id="KW-1185">Reference proteome</keyword>
<evidence type="ECO:0000256" key="1">
    <source>
        <dbReference type="SAM" id="Phobius"/>
    </source>
</evidence>